<reference evidence="12" key="1">
    <citation type="submission" date="2025-08" db="UniProtKB">
        <authorList>
            <consortium name="RefSeq"/>
        </authorList>
    </citation>
    <scope>IDENTIFICATION</scope>
    <source>
        <tissue evidence="12">Muscle</tissue>
    </source>
</reference>
<dbReference type="RefSeq" id="XP_022258592.1">
    <property type="nucleotide sequence ID" value="XM_022402884.1"/>
</dbReference>
<dbReference type="Pfam" id="PF07707">
    <property type="entry name" value="BACK"/>
    <property type="match status" value="1"/>
</dbReference>
<dbReference type="InterPro" id="IPR000210">
    <property type="entry name" value="BTB/POZ_dom"/>
</dbReference>
<dbReference type="SUPFAM" id="SSF57667">
    <property type="entry name" value="beta-beta-alpha zinc fingers"/>
    <property type="match status" value="5"/>
</dbReference>
<dbReference type="CDD" id="cd18186">
    <property type="entry name" value="BTB_POZ_ZBTB_KLHL-like"/>
    <property type="match status" value="1"/>
</dbReference>
<dbReference type="SMART" id="SM00225">
    <property type="entry name" value="BTB"/>
    <property type="match status" value="1"/>
</dbReference>
<feature type="region of interest" description="Disordered" evidence="8">
    <location>
        <begin position="884"/>
        <end position="920"/>
    </location>
</feature>
<name>A0ABM1TRT6_LIMPO</name>
<dbReference type="Proteomes" id="UP000694941">
    <property type="component" value="Unplaced"/>
</dbReference>
<gene>
    <name evidence="12" type="primary">LOC106474567</name>
</gene>
<protein>
    <submittedName>
        <fullName evidence="12">Zinc finger protein 652-like isoform X1</fullName>
    </submittedName>
</protein>
<feature type="domain" description="BTB" evidence="9">
    <location>
        <begin position="41"/>
        <end position="106"/>
    </location>
</feature>
<dbReference type="PROSITE" id="PS00028">
    <property type="entry name" value="ZINC_FINGER_C2H2_1"/>
    <property type="match status" value="5"/>
</dbReference>
<evidence type="ECO:0000256" key="5">
    <source>
        <dbReference type="ARBA" id="ARBA00022833"/>
    </source>
</evidence>
<feature type="domain" description="C2H2-type" evidence="10">
    <location>
        <begin position="612"/>
        <end position="639"/>
    </location>
</feature>
<dbReference type="GeneID" id="106474567"/>
<evidence type="ECO:0000256" key="6">
    <source>
        <dbReference type="ARBA" id="ARBA00023242"/>
    </source>
</evidence>
<evidence type="ECO:0000259" key="10">
    <source>
        <dbReference type="PROSITE" id="PS50157"/>
    </source>
</evidence>
<evidence type="ECO:0000256" key="2">
    <source>
        <dbReference type="ARBA" id="ARBA00022723"/>
    </source>
</evidence>
<dbReference type="SMART" id="SM00384">
    <property type="entry name" value="AT_hook"/>
    <property type="match status" value="2"/>
</dbReference>
<proteinExistence type="predicted"/>
<feature type="compositionally biased region" description="Basic and acidic residues" evidence="8">
    <location>
        <begin position="454"/>
        <end position="475"/>
    </location>
</feature>
<feature type="region of interest" description="Disordered" evidence="8">
    <location>
        <begin position="330"/>
        <end position="360"/>
    </location>
</feature>
<dbReference type="Pfam" id="PF00096">
    <property type="entry name" value="zf-C2H2"/>
    <property type="match status" value="4"/>
</dbReference>
<evidence type="ECO:0000256" key="1">
    <source>
        <dbReference type="ARBA" id="ARBA00004123"/>
    </source>
</evidence>
<dbReference type="Gene3D" id="3.30.710.10">
    <property type="entry name" value="Potassium Channel Kv1.1, Chain A"/>
    <property type="match status" value="1"/>
</dbReference>
<dbReference type="PROSITE" id="PS50097">
    <property type="entry name" value="BTB"/>
    <property type="match status" value="1"/>
</dbReference>
<dbReference type="InterPro" id="IPR036236">
    <property type="entry name" value="Znf_C2H2_sf"/>
</dbReference>
<evidence type="ECO:0000313" key="12">
    <source>
        <dbReference type="RefSeq" id="XP_022258592.1"/>
    </source>
</evidence>
<feature type="domain" description="C2H2-type" evidence="10">
    <location>
        <begin position="584"/>
        <end position="611"/>
    </location>
</feature>
<feature type="domain" description="C2H2-type" evidence="10">
    <location>
        <begin position="697"/>
        <end position="724"/>
    </location>
</feature>
<evidence type="ECO:0000313" key="11">
    <source>
        <dbReference type="Proteomes" id="UP000694941"/>
    </source>
</evidence>
<evidence type="ECO:0000256" key="3">
    <source>
        <dbReference type="ARBA" id="ARBA00022737"/>
    </source>
</evidence>
<dbReference type="Gene3D" id="1.25.40.420">
    <property type="match status" value="1"/>
</dbReference>
<dbReference type="InterPro" id="IPR013087">
    <property type="entry name" value="Znf_C2H2_type"/>
</dbReference>
<feature type="domain" description="C2H2-type" evidence="10">
    <location>
        <begin position="725"/>
        <end position="753"/>
    </location>
</feature>
<feature type="region of interest" description="Disordered" evidence="8">
    <location>
        <begin position="745"/>
        <end position="764"/>
    </location>
</feature>
<dbReference type="InterPro" id="IPR011333">
    <property type="entry name" value="SKP1/BTB/POZ_sf"/>
</dbReference>
<feature type="domain" description="C2H2-type" evidence="10">
    <location>
        <begin position="640"/>
        <end position="667"/>
    </location>
</feature>
<keyword evidence="11" id="KW-1185">Reference proteome</keyword>
<evidence type="ECO:0000256" key="4">
    <source>
        <dbReference type="ARBA" id="ARBA00022771"/>
    </source>
</evidence>
<feature type="compositionally biased region" description="Basic residues" evidence="8">
    <location>
        <begin position="406"/>
        <end position="418"/>
    </location>
</feature>
<dbReference type="SUPFAM" id="SSF54695">
    <property type="entry name" value="POZ domain"/>
    <property type="match status" value="1"/>
</dbReference>
<dbReference type="PROSITE" id="PS50157">
    <property type="entry name" value="ZINC_FINGER_C2H2_2"/>
    <property type="match status" value="7"/>
</dbReference>
<accession>A0ABM1TRT6</accession>
<keyword evidence="5" id="KW-0862">Zinc</keyword>
<dbReference type="PANTHER" id="PTHR24394:SF29">
    <property type="entry name" value="MYONEURIN"/>
    <property type="match status" value="1"/>
</dbReference>
<dbReference type="InterPro" id="IPR017956">
    <property type="entry name" value="AT_hook_DNA-bd_motif"/>
</dbReference>
<keyword evidence="4 7" id="KW-0863">Zinc-finger</keyword>
<organism evidence="11 12">
    <name type="scientific">Limulus polyphemus</name>
    <name type="common">Atlantic horseshoe crab</name>
    <dbReference type="NCBI Taxonomy" id="6850"/>
    <lineage>
        <taxon>Eukaryota</taxon>
        <taxon>Metazoa</taxon>
        <taxon>Ecdysozoa</taxon>
        <taxon>Arthropoda</taxon>
        <taxon>Chelicerata</taxon>
        <taxon>Merostomata</taxon>
        <taxon>Xiphosura</taxon>
        <taxon>Limulidae</taxon>
        <taxon>Limulus</taxon>
    </lineage>
</organism>
<keyword evidence="2" id="KW-0479">Metal-binding</keyword>
<keyword evidence="3" id="KW-0677">Repeat</keyword>
<dbReference type="PANTHER" id="PTHR24394">
    <property type="entry name" value="ZINC FINGER PROTEIN"/>
    <property type="match status" value="1"/>
</dbReference>
<feature type="domain" description="C2H2-type" evidence="10">
    <location>
        <begin position="556"/>
        <end position="583"/>
    </location>
</feature>
<dbReference type="Pfam" id="PF00651">
    <property type="entry name" value="BTB"/>
    <property type="match status" value="1"/>
</dbReference>
<sequence>MKLRMALSTLLPNNAMNFTENQQGNVLLERLRCQQESGRFCDVILHVQGKQFLAHRNVLAACSPYFDSVLKMHRIVKEQLTVTCQNQGAFQSLLNYMYTGNVVIDKSNVNELLRLANHFLVTRVKNYCAEYLERYLDISSCLNVKELGEKYNMPNLVKTAVIFIQNNMKDVLEQQEILEYPRNKIEQFLSDKQWNLHQEFILKFLPNWVSYDIAHREGDLRALLTFVAWRTINECVILSHLDSTDLYRSSKRCLYFILESLEENDIRFDQYKNTYEELKTQYGTSETNLDNESFMNIAISTAIEGLQQLAGNENQEMGHVTVLPFENNKEKTLKSSDENGEVSKDERSLMDNNDGNKQDCETNFAQRECVQESEGIGQRVRRTPRNSVKLFYDSPEELEDNILTNSHKRKPGRPRKIHQNQSKPLIKVNVPKRPRGRPPKYGRLEVLVNSDPTQKLDDEKEQDLKYEEDQSHDSDSSCGSRKRRQAAQRVLQMKWKDGVKCPYCVYISRGANRLEQHMSTVHAKDVTYKCGVCEFTCSWNREYWDHMRAHYDGPPYKCESCDYTCERIQFLLTHRMKHTDEKPFQCEECGYRCRTKCNLIAHKRSHTGEKPYKCEHCGRCFSMKGSLDQHMATHSNIRPFLCDMCGFSTKYQSHLQLHQKIHTGDVFRCGHPNCTYFTPKKSQLAAHARTHTAERSHICAVCGRAFIEKSHLVRHERIHLSDKPYKCDQCEYSSTRRDKLKEHVEKHHSANATAKTPFKPRRPRRQTYDPACFPNLDLQVAQATRVVNEVLADTSHHSSEQEPASCQYPYGTEVCPEPSTRVLVVQSPPEGVPVSVHHQQVSMVDPLPQHSHPGHHPQVMYVESRMMPPNQHANVSVLPANIHHQHHAPSHHHHAPPPRPPVSTGHNPGDGGGNYPHPQDLGGLGAFMALF</sequence>
<dbReference type="InterPro" id="IPR011705">
    <property type="entry name" value="BACK"/>
</dbReference>
<evidence type="ECO:0000256" key="7">
    <source>
        <dbReference type="PROSITE-ProRule" id="PRU00042"/>
    </source>
</evidence>
<keyword evidence="6" id="KW-0539">Nucleus</keyword>
<feature type="domain" description="C2H2-type" evidence="10">
    <location>
        <begin position="667"/>
        <end position="696"/>
    </location>
</feature>
<feature type="compositionally biased region" description="Basic residues" evidence="8">
    <location>
        <begin position="430"/>
        <end position="440"/>
    </location>
</feature>
<feature type="region of interest" description="Disordered" evidence="8">
    <location>
        <begin position="401"/>
        <end position="483"/>
    </location>
</feature>
<dbReference type="SMART" id="SM00355">
    <property type="entry name" value="ZnF_C2H2"/>
    <property type="match status" value="9"/>
</dbReference>
<comment type="subcellular location">
    <subcellularLocation>
        <location evidence="1">Nucleus</location>
    </subcellularLocation>
</comment>
<feature type="compositionally biased region" description="Basic residues" evidence="8">
    <location>
        <begin position="884"/>
        <end position="896"/>
    </location>
</feature>
<evidence type="ECO:0000259" key="9">
    <source>
        <dbReference type="PROSITE" id="PS50097"/>
    </source>
</evidence>
<dbReference type="Gene3D" id="3.30.160.60">
    <property type="entry name" value="Classic Zinc Finger"/>
    <property type="match status" value="6"/>
</dbReference>
<evidence type="ECO:0000256" key="8">
    <source>
        <dbReference type="SAM" id="MobiDB-lite"/>
    </source>
</evidence>